<gene>
    <name evidence="2" type="ORF">Daura_28160</name>
</gene>
<dbReference type="AlphaFoldDB" id="A0A9Q9M9F7"/>
<reference evidence="2" key="1">
    <citation type="submission" date="2021-04" db="EMBL/GenBank/DDBJ databases">
        <title>Dactylosporangium aurantiacum NRRL B-8018 full assembly.</title>
        <authorList>
            <person name="Hartkoorn R.C."/>
            <person name="Beaudoing E."/>
            <person name="Hot D."/>
        </authorList>
    </citation>
    <scope>NUCLEOTIDE SEQUENCE</scope>
    <source>
        <strain evidence="2">NRRL B-8018</strain>
    </source>
</reference>
<evidence type="ECO:0000313" key="2">
    <source>
        <dbReference type="EMBL" id="UWZ50693.1"/>
    </source>
</evidence>
<dbReference type="EMBL" id="CP073767">
    <property type="protein sequence ID" value="UWZ50693.1"/>
    <property type="molecule type" value="Genomic_DNA"/>
</dbReference>
<protein>
    <recommendedName>
        <fullName evidence="4">JmjC domain-containing protein</fullName>
    </recommendedName>
</protein>
<accession>A0A9Q9M9F7</accession>
<name>A0A9Q9M9F7_9ACTN</name>
<keyword evidence="3" id="KW-1185">Reference proteome</keyword>
<feature type="region of interest" description="Disordered" evidence="1">
    <location>
        <begin position="54"/>
        <end position="73"/>
    </location>
</feature>
<organism evidence="2 3">
    <name type="scientific">Dactylosporangium aurantiacum</name>
    <dbReference type="NCBI Taxonomy" id="35754"/>
    <lineage>
        <taxon>Bacteria</taxon>
        <taxon>Bacillati</taxon>
        <taxon>Actinomycetota</taxon>
        <taxon>Actinomycetes</taxon>
        <taxon>Micromonosporales</taxon>
        <taxon>Micromonosporaceae</taxon>
        <taxon>Dactylosporangium</taxon>
    </lineage>
</organism>
<dbReference type="RefSeq" id="WP_033360443.1">
    <property type="nucleotide sequence ID" value="NZ_CP073767.1"/>
</dbReference>
<evidence type="ECO:0000313" key="3">
    <source>
        <dbReference type="Proteomes" id="UP001058003"/>
    </source>
</evidence>
<dbReference type="KEGG" id="daur:Daura_28160"/>
<evidence type="ECO:0000256" key="1">
    <source>
        <dbReference type="SAM" id="MobiDB-lite"/>
    </source>
</evidence>
<dbReference type="Proteomes" id="UP001058003">
    <property type="component" value="Chromosome"/>
</dbReference>
<dbReference type="Gene3D" id="2.60.120.650">
    <property type="entry name" value="Cupin"/>
    <property type="match status" value="1"/>
</dbReference>
<proteinExistence type="predicted"/>
<evidence type="ECO:0008006" key="4">
    <source>
        <dbReference type="Google" id="ProtNLM"/>
    </source>
</evidence>
<sequence>MSQVPAITLLDPGAACSAVRWDVPALTTAVAWQAVAATAAGDGTGSVKVFQGGRPASSRVLRPDPAQPGATGRSGVERFLALPGPTFCYARDVQAWHRPLFEAMVEALTPHLMSGGLGSGPVETEVFAGDYQRTPGGVHREACSNVHLVLAGAKTMHLWTGDDWMPPGVLRRGDVAAGAGTREEYLPTLNPAVALAAGRSLTGGPGQGFAWVAGTWHVAETHGPSAALNIAMYQHGLGAEPSLPVWGDRLDGAVPASFLDDYRRHVGAGAMPLAALLGRLSALGMRPAAVHRRPGPVRTVRRGLAVPILWVRPAPGELFVATLGAVRRLPPRTPVDWLAERWERAELTVPEEAAGLAGWLCLQGALEAKGER</sequence>